<dbReference type="RefSeq" id="XP_066720462.1">
    <property type="nucleotide sequence ID" value="XM_066852321.1"/>
</dbReference>
<evidence type="ECO:0000256" key="11">
    <source>
        <dbReference type="ARBA" id="ARBA00023277"/>
    </source>
</evidence>
<dbReference type="PANTHER" id="PTHR33353">
    <property type="entry name" value="PUTATIVE (AFU_ORTHOLOGUE AFUA_1G12560)-RELATED"/>
    <property type="match status" value="1"/>
</dbReference>
<evidence type="ECO:0000256" key="14">
    <source>
        <dbReference type="ARBA" id="ARBA00045077"/>
    </source>
</evidence>
<comment type="subcellular location">
    <subcellularLocation>
        <location evidence="2">Secreted</location>
    </subcellularLocation>
</comment>
<feature type="compositionally biased region" description="Basic residues" evidence="16">
    <location>
        <begin position="88"/>
        <end position="97"/>
    </location>
</feature>
<dbReference type="EC" id="1.14.99.56" evidence="15"/>
<keyword evidence="19" id="KW-1185">Reference proteome</keyword>
<comment type="cofactor">
    <cofactor evidence="1">
        <name>Cu(2+)</name>
        <dbReference type="ChEBI" id="CHEBI:29036"/>
    </cofactor>
</comment>
<keyword evidence="12" id="KW-0624">Polysaccharide degradation</keyword>
<feature type="region of interest" description="Disordered" evidence="16">
    <location>
        <begin position="66"/>
        <end position="97"/>
    </location>
</feature>
<protein>
    <recommendedName>
        <fullName evidence="15">lytic cellulose monooxygenase (C4-dehydrogenating)</fullName>
        <ecNumber evidence="15">1.14.99.56</ecNumber>
    </recommendedName>
</protein>
<evidence type="ECO:0000256" key="6">
    <source>
        <dbReference type="ARBA" id="ARBA00023001"/>
    </source>
</evidence>
<keyword evidence="9" id="KW-0503">Monooxygenase</keyword>
<proteinExistence type="inferred from homology"/>
<evidence type="ECO:0000256" key="5">
    <source>
        <dbReference type="ARBA" id="ARBA00022729"/>
    </source>
</evidence>
<keyword evidence="7" id="KW-0560">Oxidoreductase</keyword>
<dbReference type="InterPro" id="IPR049892">
    <property type="entry name" value="AA9"/>
</dbReference>
<keyword evidence="8" id="KW-0186">Copper</keyword>
<dbReference type="PANTHER" id="PTHR33353:SF36">
    <property type="entry name" value="ENDO-BETA-1,4-GLUCANASE D"/>
    <property type="match status" value="1"/>
</dbReference>
<keyword evidence="4" id="KW-0479">Metal-binding</keyword>
<sequence>MYPQCIKLEISGSGTESPAGVAGTALYEPSDAGLKHNIYNDERSLTYKIPGPALFAASAGFVGGSGNDGGTGSGAGNGAGASKDSNGRRLHARQTKT</sequence>
<keyword evidence="6" id="KW-0136">Cellulose degradation</keyword>
<keyword evidence="11" id="KW-0119">Carbohydrate metabolism</keyword>
<evidence type="ECO:0000256" key="9">
    <source>
        <dbReference type="ARBA" id="ARBA00023033"/>
    </source>
</evidence>
<evidence type="ECO:0000313" key="18">
    <source>
        <dbReference type="EMBL" id="KAK8085938.1"/>
    </source>
</evidence>
<evidence type="ECO:0000256" key="8">
    <source>
        <dbReference type="ARBA" id="ARBA00023008"/>
    </source>
</evidence>
<feature type="compositionally biased region" description="Gly residues" evidence="16">
    <location>
        <begin position="66"/>
        <end position="79"/>
    </location>
</feature>
<keyword evidence="10" id="KW-1015">Disulfide bond</keyword>
<dbReference type="Gene3D" id="2.70.50.70">
    <property type="match status" value="1"/>
</dbReference>
<accession>A0ABR1WSD0</accession>
<evidence type="ECO:0000256" key="4">
    <source>
        <dbReference type="ARBA" id="ARBA00022723"/>
    </source>
</evidence>
<evidence type="ECO:0000256" key="3">
    <source>
        <dbReference type="ARBA" id="ARBA00022525"/>
    </source>
</evidence>
<evidence type="ECO:0000256" key="2">
    <source>
        <dbReference type="ARBA" id="ARBA00004613"/>
    </source>
</evidence>
<evidence type="ECO:0000313" key="19">
    <source>
        <dbReference type="Proteomes" id="UP001480595"/>
    </source>
</evidence>
<evidence type="ECO:0000256" key="13">
    <source>
        <dbReference type="ARBA" id="ARBA00044502"/>
    </source>
</evidence>
<dbReference type="Pfam" id="PF03443">
    <property type="entry name" value="AA9"/>
    <property type="match status" value="1"/>
</dbReference>
<evidence type="ECO:0000256" key="7">
    <source>
        <dbReference type="ARBA" id="ARBA00023002"/>
    </source>
</evidence>
<keyword evidence="5" id="KW-0732">Signal</keyword>
<organism evidence="18 19">
    <name type="scientific">Apiospora phragmitis</name>
    <dbReference type="NCBI Taxonomy" id="2905665"/>
    <lineage>
        <taxon>Eukaryota</taxon>
        <taxon>Fungi</taxon>
        <taxon>Dikarya</taxon>
        <taxon>Ascomycota</taxon>
        <taxon>Pezizomycotina</taxon>
        <taxon>Sordariomycetes</taxon>
        <taxon>Xylariomycetidae</taxon>
        <taxon>Amphisphaeriales</taxon>
        <taxon>Apiosporaceae</taxon>
        <taxon>Apiospora</taxon>
    </lineage>
</organism>
<feature type="domain" description="Auxiliary Activity family 9 catalytic" evidence="17">
    <location>
        <begin position="1"/>
        <end position="44"/>
    </location>
</feature>
<reference evidence="18 19" key="1">
    <citation type="submission" date="2023-01" db="EMBL/GenBank/DDBJ databases">
        <title>Analysis of 21 Apiospora genomes using comparative genomics revels a genus with tremendous synthesis potential of carbohydrate active enzymes and secondary metabolites.</title>
        <authorList>
            <person name="Sorensen T."/>
        </authorList>
    </citation>
    <scope>NUCLEOTIDE SEQUENCE [LARGE SCALE GENOMIC DNA]</scope>
    <source>
        <strain evidence="18 19">CBS 135458</strain>
    </source>
</reference>
<comment type="similarity">
    <text evidence="13">Belongs to the polysaccharide monooxygenase AA9 family.</text>
</comment>
<dbReference type="Proteomes" id="UP001480595">
    <property type="component" value="Unassembled WGS sequence"/>
</dbReference>
<dbReference type="InterPro" id="IPR005103">
    <property type="entry name" value="AA9_LPMO"/>
</dbReference>
<comment type="catalytic activity">
    <reaction evidence="14">
        <text>[(1-&gt;4)-beta-D-glucosyl]n+m + reduced acceptor + O2 = 4-dehydro-beta-D-glucosyl-[(1-&gt;4)-beta-D-glucosyl]n-1 + [(1-&gt;4)-beta-D-glucosyl]m + acceptor + H2O.</text>
        <dbReference type="EC" id="1.14.99.56"/>
    </reaction>
</comment>
<evidence type="ECO:0000256" key="1">
    <source>
        <dbReference type="ARBA" id="ARBA00001973"/>
    </source>
</evidence>
<keyword evidence="3" id="KW-0964">Secreted</keyword>
<gene>
    <name evidence="18" type="ORF">PG994_000912</name>
</gene>
<name>A0ABR1WSD0_9PEZI</name>
<dbReference type="GeneID" id="92085384"/>
<comment type="caution">
    <text evidence="18">The sequence shown here is derived from an EMBL/GenBank/DDBJ whole genome shotgun (WGS) entry which is preliminary data.</text>
</comment>
<evidence type="ECO:0000259" key="17">
    <source>
        <dbReference type="Pfam" id="PF03443"/>
    </source>
</evidence>
<evidence type="ECO:0000256" key="16">
    <source>
        <dbReference type="SAM" id="MobiDB-lite"/>
    </source>
</evidence>
<dbReference type="EMBL" id="JAQQWL010000002">
    <property type="protein sequence ID" value="KAK8085938.1"/>
    <property type="molecule type" value="Genomic_DNA"/>
</dbReference>
<evidence type="ECO:0000256" key="12">
    <source>
        <dbReference type="ARBA" id="ARBA00023326"/>
    </source>
</evidence>
<evidence type="ECO:0000256" key="10">
    <source>
        <dbReference type="ARBA" id="ARBA00023157"/>
    </source>
</evidence>
<evidence type="ECO:0000256" key="15">
    <source>
        <dbReference type="ARBA" id="ARBA00047174"/>
    </source>
</evidence>